<comment type="subcellular location">
    <subcellularLocation>
        <location evidence="2">Cell membrane</location>
        <topology evidence="2">Multi-pass membrane protein</topology>
    </subcellularLocation>
</comment>
<dbReference type="FunFam" id="1.10.510.10:FF:000579">
    <property type="entry name" value="Sensor histidine kinase/response regulator, putative"/>
    <property type="match status" value="1"/>
</dbReference>
<dbReference type="CDD" id="cd17546">
    <property type="entry name" value="REC_hyHK_CKI1_RcsC-like"/>
    <property type="match status" value="1"/>
</dbReference>
<evidence type="ECO:0000313" key="19">
    <source>
        <dbReference type="EMBL" id="KAG4415757.1"/>
    </source>
</evidence>
<dbReference type="InterPro" id="IPR003661">
    <property type="entry name" value="HisK_dim/P_dom"/>
</dbReference>
<dbReference type="SUPFAM" id="SSF52540">
    <property type="entry name" value="P-loop containing nucleoside triphosphate hydrolases"/>
    <property type="match status" value="1"/>
</dbReference>
<keyword evidence="9" id="KW-0418">Kinase</keyword>
<dbReference type="InterPro" id="IPR036890">
    <property type="entry name" value="HATPase_C_sf"/>
</dbReference>
<feature type="compositionally biased region" description="Low complexity" evidence="15">
    <location>
        <begin position="50"/>
        <end position="62"/>
    </location>
</feature>
<keyword evidence="6" id="KW-0808">Transferase</keyword>
<keyword evidence="5 13" id="KW-0597">Phosphoprotein</keyword>
<dbReference type="InterPro" id="IPR001789">
    <property type="entry name" value="Sig_transdc_resp-reg_receiver"/>
</dbReference>
<dbReference type="Pfam" id="PF00512">
    <property type="entry name" value="HisKA"/>
    <property type="match status" value="1"/>
</dbReference>
<evidence type="ECO:0000259" key="17">
    <source>
        <dbReference type="PROSITE" id="PS50109"/>
    </source>
</evidence>
<feature type="compositionally biased region" description="Polar residues" evidence="15">
    <location>
        <begin position="428"/>
        <end position="439"/>
    </location>
</feature>
<feature type="modified residue" description="4-aspartylphosphate" evidence="13">
    <location>
        <position position="2128"/>
    </location>
</feature>
<dbReference type="InterPro" id="IPR003594">
    <property type="entry name" value="HATPase_dom"/>
</dbReference>
<dbReference type="SMART" id="SM00387">
    <property type="entry name" value="HATPase_c"/>
    <property type="match status" value="1"/>
</dbReference>
<name>A0A8H7TAV8_9HELO</name>
<keyword evidence="12" id="KW-0472">Membrane</keyword>
<feature type="region of interest" description="Disordered" evidence="15">
    <location>
        <begin position="452"/>
        <end position="502"/>
    </location>
</feature>
<evidence type="ECO:0000256" key="12">
    <source>
        <dbReference type="ARBA" id="ARBA00023136"/>
    </source>
</evidence>
<dbReference type="InterPro" id="IPR029016">
    <property type="entry name" value="GAF-like_dom_sf"/>
</dbReference>
<dbReference type="GO" id="GO:0005886">
    <property type="term" value="C:plasma membrane"/>
    <property type="evidence" value="ECO:0007669"/>
    <property type="project" value="UniProtKB-SubCell"/>
</dbReference>
<gene>
    <name evidence="19" type="ORF">IFR04_011121</name>
</gene>
<dbReference type="PROSITE" id="PS50109">
    <property type="entry name" value="HIS_KIN"/>
    <property type="match status" value="1"/>
</dbReference>
<evidence type="ECO:0000256" key="3">
    <source>
        <dbReference type="ARBA" id="ARBA00012438"/>
    </source>
</evidence>
<comment type="catalytic activity">
    <reaction evidence="1">
        <text>ATP + protein L-histidine = ADP + protein N-phospho-L-histidine.</text>
        <dbReference type="EC" id="2.7.13.3"/>
    </reaction>
</comment>
<evidence type="ECO:0000256" key="7">
    <source>
        <dbReference type="ARBA" id="ARBA00022692"/>
    </source>
</evidence>
<feature type="compositionally biased region" description="Polar residues" evidence="15">
    <location>
        <begin position="487"/>
        <end position="496"/>
    </location>
</feature>
<dbReference type="Gene3D" id="3.40.50.2300">
    <property type="match status" value="1"/>
</dbReference>
<evidence type="ECO:0000259" key="18">
    <source>
        <dbReference type="PROSITE" id="PS50110"/>
    </source>
</evidence>
<dbReference type="SUPFAM" id="SSF52172">
    <property type="entry name" value="CheY-like"/>
    <property type="match status" value="1"/>
</dbReference>
<feature type="compositionally biased region" description="Basic residues" evidence="15">
    <location>
        <begin position="415"/>
        <end position="427"/>
    </location>
</feature>
<dbReference type="PANTHER" id="PTHR43047">
    <property type="entry name" value="TWO-COMPONENT HISTIDINE PROTEIN KINASE"/>
    <property type="match status" value="1"/>
</dbReference>
<dbReference type="InterPro" id="IPR004358">
    <property type="entry name" value="Sig_transdc_His_kin-like_C"/>
</dbReference>
<evidence type="ECO:0000256" key="15">
    <source>
        <dbReference type="SAM" id="MobiDB-lite"/>
    </source>
</evidence>
<dbReference type="Pfam" id="PF13185">
    <property type="entry name" value="GAF_2"/>
    <property type="match status" value="1"/>
</dbReference>
<feature type="compositionally biased region" description="Polar residues" evidence="15">
    <location>
        <begin position="63"/>
        <end position="74"/>
    </location>
</feature>
<dbReference type="SMART" id="SM00388">
    <property type="entry name" value="HisKA"/>
    <property type="match status" value="1"/>
</dbReference>
<comment type="caution">
    <text evidence="19">The sequence shown here is derived from an EMBL/GenBank/DDBJ whole genome shotgun (WGS) entry which is preliminary data.</text>
</comment>
<accession>A0A8H7TAV8</accession>
<dbReference type="SUPFAM" id="SSF55781">
    <property type="entry name" value="GAF domain-like"/>
    <property type="match status" value="1"/>
</dbReference>
<dbReference type="CDD" id="cd16922">
    <property type="entry name" value="HATPase_EvgS-ArcB-TorS-like"/>
    <property type="match status" value="1"/>
</dbReference>
<dbReference type="InterPro" id="IPR003018">
    <property type="entry name" value="GAF"/>
</dbReference>
<organism evidence="19 20">
    <name type="scientific">Cadophora malorum</name>
    <dbReference type="NCBI Taxonomy" id="108018"/>
    <lineage>
        <taxon>Eukaryota</taxon>
        <taxon>Fungi</taxon>
        <taxon>Dikarya</taxon>
        <taxon>Ascomycota</taxon>
        <taxon>Pezizomycotina</taxon>
        <taxon>Leotiomycetes</taxon>
        <taxon>Helotiales</taxon>
        <taxon>Ploettnerulaceae</taxon>
        <taxon>Cadophora</taxon>
    </lineage>
</organism>
<keyword evidence="4" id="KW-1003">Cell membrane</keyword>
<evidence type="ECO:0000256" key="6">
    <source>
        <dbReference type="ARBA" id="ARBA00022679"/>
    </source>
</evidence>
<sequence>MDNSLLDLAVWTRLRQLSGYTWNDSREPFHSSYGAWHVFGTKHVRRSISSSTATTPASPISAQSGHEPSGLNSKQSDDFFAYPEPQDVESVQLAVVARVSRNVLREERAYHTWQSLAKADPDSEHTGIPLERMRFPSQDGQGSISVCIFESPGLNYLSKFIDYGPGRLGLRGSDLSAYRDTSFVPEPMPLQAFLDFAIGAAECIELLHSLQIVHGEIRADAFHMNVQTGKVTLINLGTGRLKSFEHGFSSSGWERMSNEVGAMAKLSFMSPEQTGRMPFEPDSRTDIFSLGVVLWTILSRKPAFEGDTPMEVIQAVLGRRLPSVSDVRFDIPDVVGRIINKATAKTISERYHSVSGLRYDLMEVRRLVSGGDSLEYCSLDLGTKDISQSFILAQIMVGRSKEHDDVVHVIERASKSHQSHNSRKHGTSHLSRLSEDQVSNVEAELEREKVFVENQSHSSIDGRSSRRSDSDSGTRHLGVRVCKAKSAMSQSNSRTLENAPKPSPPVLDFSMLGRRLSLAVDFPSSSLSVNGESASGSESVAGTALRMKSIGTPLKGRSELITIAGAIGLGKSRLIQSVQAEARQRGYYASAKFHDGQGERRPFDSVLKLVSNLFHILRIFAEHKFVCLGLDDVHLADDESIDLISHIISTRINLVLIVAYRPEGIVSDKLQKILHTQETQGRSFRILKKGIITDQRPGTRASERSLGVTHINLKPFNEVETIDYVAVTLRRSRVEVSPLGAIIHSRTGGNPFYVKESLNNFHCNKAIWYDFREGGWMFNLSSILEQVTGDKSTGIPEEELVLTRINNLPHSSKSILAWASMLGSSFSFQLLERLSSSEFAPTHLSLSEHEAMLALHAALQTFIIVPTDDDDIVRFSHDRYIKAAASLRKEYEDQMHFVVAHVLSSHSLYSLGNKYRSIAVSSICQSVNTIKSSMAIRKPFRTMALEYAQIACESGARSAAVRAYAACITLLQDLSWDEAAEDVSHEETLQIYTGAAECYLYCRQYAEAKHLINSVISNACTAVDKCLIALKIEVDPDPTFHKCDLEFKRLCAVVQALESKEIVWHPMAEDEASINAIGAVLLEACSAAFWSDTLIIYQMILIMVNTYLVSGSFPQSGMGFLLLGVVAVTRHNMVQFASDCGNISLELFDRWKDPYTVGRGGAIYSMFLGHIQDRLHTSLIQLEGTLEYAIQAGDRRTIILNYGFVASLRLFASENLAELDTFCTYACQDIPDWQIDTPGGTIVLAIRQVSRALQGKTRTEDPTEVMTDRQHSSLGYKSWLKSNVKNWDRPLMLYESIEIAPLFLYGHFSSAVAMGNSGLKKIAAIWSARNTRFLVFFHAISLAGVIWPRIDEQRKLEYRKQSPKLSSVVNGRSPESVLQDEVSGTLTIMKYFKRRIEQWQEVTNVNYLAWSEILAAQIAEIEDDYPAILQHYEAAIDHAATNGFYFEEALANTLLGEHLIRIGSRRLARMALREAISLYLRIDATGVANHLERKHRDVLQAPPVFHATAEVGIQTEYEDYPDFPGPDPEEFVDDGPTHHVAEKRDLVVDKVGMWREGSALVDMGSGPALHILDLTSILESSQVISSVLQVDQLLKTMCEIIMQNFKGVASLAAIVIEDGSAGWGVAASGLPEEGAEAHTPILPLRNSSLVVESVVNYCSRFRDRVFLPDLMQDQQFSNVNKRWAARNPESRSVVAIPICHGDAENPLLGVVYLEGPTNAFTNRNLEVLQLLVNQIGISYFNSLTLKEVVRVSAINKSMVEVQKKALAEAIAAKESAETARKEAFRSAKAAEEAVKLAEEAAKVKATFLANISHELRTPLNGVIGNSELLLIDSQLQEHHAEMADSIRVSANLLLSLINDILDFSKIEAHQMQLHLTSFYVLEMVQEMVRSIPAARKQLKSPVVEIIQDFNLPGSLVYGDPVRLHQILGNLVSNSLKFTNRGSITIGAKAEWETESATHLSFWIEDTGIGIPAEQIHKLFKPFSQADTSTSRNYGGSGLGLSICKSLVESMGGSIKLKSTENVGTLVAFSLTLPKATSGPGFDSQKSMRFSSISSVKGPAGHLNFSNLSPSDVHVCIAEDNLVNQKVALQFLKKLNFKGVDTYPNGLEAVEGIRKMAKEGRPYHMILMDVQMPVLDGYEATKLLRKDSDNDVRGILVIALTASAIEGDREKCLASGMNDYLAKPVRLALLKKKLGEYMQIE</sequence>
<dbReference type="GO" id="GO:0005524">
    <property type="term" value="F:ATP binding"/>
    <property type="evidence" value="ECO:0007669"/>
    <property type="project" value="UniProtKB-KW"/>
</dbReference>
<dbReference type="FunFam" id="3.30.450.40:FF:000044">
    <property type="entry name" value="Putative sensor histidine kinase/response regulator"/>
    <property type="match status" value="1"/>
</dbReference>
<dbReference type="EC" id="2.7.13.3" evidence="3"/>
<evidence type="ECO:0000256" key="11">
    <source>
        <dbReference type="ARBA" id="ARBA00022989"/>
    </source>
</evidence>
<dbReference type="Proteomes" id="UP000664132">
    <property type="component" value="Unassembled WGS sequence"/>
</dbReference>
<dbReference type="GO" id="GO:0000155">
    <property type="term" value="F:phosphorelay sensor kinase activity"/>
    <property type="evidence" value="ECO:0007669"/>
    <property type="project" value="InterPro"/>
</dbReference>
<dbReference type="PROSITE" id="PS50011">
    <property type="entry name" value="PROTEIN_KINASE_DOM"/>
    <property type="match status" value="1"/>
</dbReference>
<keyword evidence="14" id="KW-0175">Coiled coil</keyword>
<evidence type="ECO:0000256" key="5">
    <source>
        <dbReference type="ARBA" id="ARBA00022553"/>
    </source>
</evidence>
<protein>
    <recommendedName>
        <fullName evidence="3">histidine kinase</fullName>
        <ecNumber evidence="3">2.7.13.3</ecNumber>
    </recommendedName>
</protein>
<dbReference type="InterPro" id="IPR011006">
    <property type="entry name" value="CheY-like_superfamily"/>
</dbReference>
<dbReference type="FunFam" id="3.30.565.10:FF:000010">
    <property type="entry name" value="Sensor histidine kinase RcsC"/>
    <property type="match status" value="1"/>
</dbReference>
<feature type="region of interest" description="Disordered" evidence="15">
    <location>
        <begin position="413"/>
        <end position="439"/>
    </location>
</feature>
<dbReference type="CDD" id="cd00082">
    <property type="entry name" value="HisKA"/>
    <property type="match status" value="1"/>
</dbReference>
<keyword evidence="11" id="KW-1133">Transmembrane helix</keyword>
<evidence type="ECO:0000256" key="9">
    <source>
        <dbReference type="ARBA" id="ARBA00022777"/>
    </source>
</evidence>
<dbReference type="Pfam" id="PF00072">
    <property type="entry name" value="Response_reg"/>
    <property type="match status" value="1"/>
</dbReference>
<dbReference type="InterPro" id="IPR027417">
    <property type="entry name" value="P-loop_NTPase"/>
</dbReference>
<feature type="region of interest" description="Disordered" evidence="15">
    <location>
        <begin position="50"/>
        <end position="79"/>
    </location>
</feature>
<dbReference type="PRINTS" id="PR00344">
    <property type="entry name" value="BCTRLSENSOR"/>
</dbReference>
<feature type="coiled-coil region" evidence="14">
    <location>
        <begin position="1773"/>
        <end position="1800"/>
    </location>
</feature>
<dbReference type="PROSITE" id="PS50110">
    <property type="entry name" value="RESPONSE_REGULATORY"/>
    <property type="match status" value="1"/>
</dbReference>
<evidence type="ECO:0000256" key="8">
    <source>
        <dbReference type="ARBA" id="ARBA00022741"/>
    </source>
</evidence>
<evidence type="ECO:0000313" key="20">
    <source>
        <dbReference type="Proteomes" id="UP000664132"/>
    </source>
</evidence>
<dbReference type="Gene3D" id="3.30.565.10">
    <property type="entry name" value="Histidine kinase-like ATPase, C-terminal domain"/>
    <property type="match status" value="1"/>
</dbReference>
<feature type="domain" description="Response regulatory" evidence="18">
    <location>
        <begin position="2073"/>
        <end position="2197"/>
    </location>
</feature>
<dbReference type="InterPro" id="IPR011009">
    <property type="entry name" value="Kinase-like_dom_sf"/>
</dbReference>
<keyword evidence="10" id="KW-0067">ATP-binding</keyword>
<feature type="domain" description="Protein kinase" evidence="16">
    <location>
        <begin position="1"/>
        <end position="362"/>
    </location>
</feature>
<dbReference type="Pfam" id="PF02518">
    <property type="entry name" value="HATPase_c"/>
    <property type="match status" value="1"/>
</dbReference>
<dbReference type="EMBL" id="JAFJYH010000209">
    <property type="protein sequence ID" value="KAG4415757.1"/>
    <property type="molecule type" value="Genomic_DNA"/>
</dbReference>
<evidence type="ECO:0000256" key="13">
    <source>
        <dbReference type="PROSITE-ProRule" id="PRU00169"/>
    </source>
</evidence>
<keyword evidence="8" id="KW-0547">Nucleotide-binding</keyword>
<evidence type="ECO:0000259" key="16">
    <source>
        <dbReference type="PROSITE" id="PS50011"/>
    </source>
</evidence>
<keyword evidence="7" id="KW-0812">Transmembrane</keyword>
<evidence type="ECO:0000256" key="4">
    <source>
        <dbReference type="ARBA" id="ARBA00022475"/>
    </source>
</evidence>
<feature type="domain" description="Histidine kinase" evidence="17">
    <location>
        <begin position="1810"/>
        <end position="2034"/>
    </location>
</feature>
<dbReference type="FunFam" id="3.40.50.2300:FF:000285">
    <property type="entry name" value="Putative sensor histidine kinase/response regulator"/>
    <property type="match status" value="1"/>
</dbReference>
<dbReference type="InterPro" id="IPR005467">
    <property type="entry name" value="His_kinase_dom"/>
</dbReference>
<evidence type="ECO:0000256" key="2">
    <source>
        <dbReference type="ARBA" id="ARBA00004651"/>
    </source>
</evidence>
<feature type="compositionally biased region" description="Basic and acidic residues" evidence="15">
    <location>
        <begin position="463"/>
        <end position="474"/>
    </location>
</feature>
<dbReference type="GO" id="GO:0009927">
    <property type="term" value="F:histidine phosphotransfer kinase activity"/>
    <property type="evidence" value="ECO:0007669"/>
    <property type="project" value="TreeGrafter"/>
</dbReference>
<dbReference type="InterPro" id="IPR036097">
    <property type="entry name" value="HisK_dim/P_sf"/>
</dbReference>
<dbReference type="FunFam" id="1.10.287.130:FF:000003">
    <property type="entry name" value="Histidine kinase"/>
    <property type="match status" value="1"/>
</dbReference>
<evidence type="ECO:0000256" key="14">
    <source>
        <dbReference type="SAM" id="Coils"/>
    </source>
</evidence>
<proteinExistence type="predicted"/>
<dbReference type="OrthoDB" id="60033at2759"/>
<dbReference type="PANTHER" id="PTHR43047:SF46">
    <property type="entry name" value="HISTIDINE KINASE_RESPONSE REGULATOR, PUTATIVE (AFU_ORTHOLOGUE AFUA_3G12550)-RELATED"/>
    <property type="match status" value="1"/>
</dbReference>
<dbReference type="SUPFAM" id="SSF56112">
    <property type="entry name" value="Protein kinase-like (PK-like)"/>
    <property type="match status" value="1"/>
</dbReference>
<dbReference type="InterPro" id="IPR000719">
    <property type="entry name" value="Prot_kinase_dom"/>
</dbReference>
<evidence type="ECO:0000256" key="10">
    <source>
        <dbReference type="ARBA" id="ARBA00022840"/>
    </source>
</evidence>
<dbReference type="SMART" id="SM00448">
    <property type="entry name" value="REC"/>
    <property type="match status" value="1"/>
</dbReference>
<evidence type="ECO:0000256" key="1">
    <source>
        <dbReference type="ARBA" id="ARBA00000085"/>
    </source>
</evidence>
<reference evidence="19" key="1">
    <citation type="submission" date="2021-02" db="EMBL/GenBank/DDBJ databases">
        <title>Genome sequence Cadophora malorum strain M34.</title>
        <authorList>
            <person name="Stefanovic E."/>
            <person name="Vu D."/>
            <person name="Scully C."/>
            <person name="Dijksterhuis J."/>
            <person name="Roader J."/>
            <person name="Houbraken J."/>
        </authorList>
    </citation>
    <scope>NUCLEOTIDE SEQUENCE</scope>
    <source>
        <strain evidence="19">M34</strain>
    </source>
</reference>
<dbReference type="Gene3D" id="3.30.450.40">
    <property type="match status" value="1"/>
</dbReference>
<keyword evidence="20" id="KW-1185">Reference proteome</keyword>
<dbReference type="Gene3D" id="1.10.510.10">
    <property type="entry name" value="Transferase(Phosphotransferase) domain 1"/>
    <property type="match status" value="1"/>
</dbReference>
<dbReference type="SUPFAM" id="SSF55874">
    <property type="entry name" value="ATPase domain of HSP90 chaperone/DNA topoisomerase II/histidine kinase"/>
    <property type="match status" value="1"/>
</dbReference>
<dbReference type="SUPFAM" id="SSF47384">
    <property type="entry name" value="Homodimeric domain of signal transducing histidine kinase"/>
    <property type="match status" value="1"/>
</dbReference>
<dbReference type="Gene3D" id="1.10.287.130">
    <property type="match status" value="1"/>
</dbReference>